<protein>
    <submittedName>
        <fullName evidence="1">Uncharacterized protein</fullName>
    </submittedName>
</protein>
<feature type="non-terminal residue" evidence="1">
    <location>
        <position position="1"/>
    </location>
</feature>
<reference evidence="1 2" key="1">
    <citation type="submission" date="2019-01" db="EMBL/GenBank/DDBJ databases">
        <authorList>
            <person name="Alioto T."/>
            <person name="Alioto T."/>
        </authorList>
    </citation>
    <scope>NUCLEOTIDE SEQUENCE [LARGE SCALE GENOMIC DNA]</scope>
</reference>
<organism evidence="1 2">
    <name type="scientific">Lynx pardinus</name>
    <name type="common">Iberian lynx</name>
    <name type="synonym">Felis pardina</name>
    <dbReference type="NCBI Taxonomy" id="191816"/>
    <lineage>
        <taxon>Eukaryota</taxon>
        <taxon>Metazoa</taxon>
        <taxon>Chordata</taxon>
        <taxon>Craniata</taxon>
        <taxon>Vertebrata</taxon>
        <taxon>Euteleostomi</taxon>
        <taxon>Mammalia</taxon>
        <taxon>Eutheria</taxon>
        <taxon>Laurasiatheria</taxon>
        <taxon>Carnivora</taxon>
        <taxon>Feliformia</taxon>
        <taxon>Felidae</taxon>
        <taxon>Felinae</taxon>
        <taxon>Lynx</taxon>
    </lineage>
</organism>
<dbReference type="AlphaFoldDB" id="A0A485MPE3"/>
<name>A0A485MPE3_LYNPA</name>
<proteinExistence type="predicted"/>
<sequence>NLLGTATSEKTQLIIDSAEGKNVTASQEDSFVPSCYLDWASHNCFAKIPEPSSAKLNVSKWDLDQKKAKVRDLHALRILSTKPHLSP</sequence>
<evidence type="ECO:0000313" key="2">
    <source>
        <dbReference type="Proteomes" id="UP000386466"/>
    </source>
</evidence>
<gene>
    <name evidence="1" type="ORF">LYPA_23C002096</name>
</gene>
<dbReference type="EMBL" id="CAAGRJ010003675">
    <property type="protein sequence ID" value="VFV21566.1"/>
    <property type="molecule type" value="Genomic_DNA"/>
</dbReference>
<keyword evidence="2" id="KW-1185">Reference proteome</keyword>
<accession>A0A485MPE3</accession>
<evidence type="ECO:0000313" key="1">
    <source>
        <dbReference type="EMBL" id="VFV21566.1"/>
    </source>
</evidence>
<dbReference type="Proteomes" id="UP000386466">
    <property type="component" value="Unassembled WGS sequence"/>
</dbReference>